<dbReference type="InterPro" id="IPR036900">
    <property type="entry name" value="A-D-PHexomutase_C_sf"/>
</dbReference>
<dbReference type="Gene3D" id="3.40.120.10">
    <property type="entry name" value="Alpha-D-Glucose-1,6-Bisphosphate, subunit A, domain 3"/>
    <property type="match status" value="3"/>
</dbReference>
<dbReference type="NCBIfam" id="TIGR01455">
    <property type="entry name" value="glmM"/>
    <property type="match status" value="1"/>
</dbReference>
<evidence type="ECO:0000256" key="3">
    <source>
        <dbReference type="ARBA" id="ARBA00022723"/>
    </source>
</evidence>
<proteinExistence type="inferred from homology"/>
<dbReference type="AlphaFoldDB" id="A0A1F2USW3"/>
<evidence type="ECO:0000256" key="2">
    <source>
        <dbReference type="ARBA" id="ARBA00022553"/>
    </source>
</evidence>
<feature type="domain" description="Alpha-D-phosphohexomutase alpha/beta/alpha" evidence="13">
    <location>
        <begin position="3"/>
        <end position="133"/>
    </location>
</feature>
<dbReference type="FunFam" id="3.30.310.50:FF:000001">
    <property type="entry name" value="Phosphoglucosamine mutase"/>
    <property type="match status" value="1"/>
</dbReference>
<comment type="caution">
    <text evidence="16">The sequence shown here is derived from an EMBL/GenBank/DDBJ whole genome shotgun (WGS) entry which is preliminary data.</text>
</comment>
<feature type="domain" description="Alpha-D-phosphohexomutase alpha/beta/alpha" evidence="14">
    <location>
        <begin position="155"/>
        <end position="249"/>
    </location>
</feature>
<dbReference type="Proteomes" id="UP000178086">
    <property type="component" value="Unassembled WGS sequence"/>
</dbReference>
<dbReference type="Pfam" id="PF02879">
    <property type="entry name" value="PGM_PMM_II"/>
    <property type="match status" value="1"/>
</dbReference>
<evidence type="ECO:0000256" key="1">
    <source>
        <dbReference type="ARBA" id="ARBA00010231"/>
    </source>
</evidence>
<dbReference type="PROSITE" id="PS00710">
    <property type="entry name" value="PGM_PMM"/>
    <property type="match status" value="1"/>
</dbReference>
<dbReference type="GO" id="GO:0005975">
    <property type="term" value="P:carbohydrate metabolic process"/>
    <property type="evidence" value="ECO:0007669"/>
    <property type="project" value="InterPro"/>
</dbReference>
<keyword evidence="3 9" id="KW-0479">Metal-binding</keyword>
<comment type="function">
    <text evidence="9 11">Catalyzes the conversion of glucosamine-6-phosphate to glucosamine-1-phosphate.</text>
</comment>
<feature type="domain" description="Alpha-D-phosphohexomutase alpha/beta/alpha" evidence="15">
    <location>
        <begin position="253"/>
        <end position="363"/>
    </location>
</feature>
<keyword evidence="2 9" id="KW-0597">Phosphoprotein</keyword>
<dbReference type="Gene3D" id="3.30.310.50">
    <property type="entry name" value="Alpha-D-phosphohexomutase, C-terminal domain"/>
    <property type="match status" value="1"/>
</dbReference>
<dbReference type="Pfam" id="PF00408">
    <property type="entry name" value="PGM_PMM_IV"/>
    <property type="match status" value="1"/>
</dbReference>
<evidence type="ECO:0000259" key="13">
    <source>
        <dbReference type="Pfam" id="PF02878"/>
    </source>
</evidence>
<dbReference type="GO" id="GO:0005829">
    <property type="term" value="C:cytosol"/>
    <property type="evidence" value="ECO:0007669"/>
    <property type="project" value="TreeGrafter"/>
</dbReference>
<dbReference type="GO" id="GO:0009252">
    <property type="term" value="P:peptidoglycan biosynthetic process"/>
    <property type="evidence" value="ECO:0007669"/>
    <property type="project" value="TreeGrafter"/>
</dbReference>
<dbReference type="InterPro" id="IPR005846">
    <property type="entry name" value="A-D-PHexomutase_a/b/a-III"/>
</dbReference>
<feature type="binding site" evidence="9">
    <location>
        <position position="240"/>
    </location>
    <ligand>
        <name>Mg(2+)</name>
        <dbReference type="ChEBI" id="CHEBI:18420"/>
    </ligand>
</feature>
<evidence type="ECO:0000256" key="6">
    <source>
        <dbReference type="ARBA" id="ARBA00050364"/>
    </source>
</evidence>
<dbReference type="PANTHER" id="PTHR42946">
    <property type="entry name" value="PHOSPHOHEXOSE MUTASE"/>
    <property type="match status" value="1"/>
</dbReference>
<dbReference type="InterPro" id="IPR050060">
    <property type="entry name" value="Phosphoglucosamine_mutase"/>
</dbReference>
<evidence type="ECO:0000256" key="8">
    <source>
        <dbReference type="ARBA" id="ARBA00068193"/>
    </source>
</evidence>
<evidence type="ECO:0000256" key="10">
    <source>
        <dbReference type="RuleBase" id="RU004326"/>
    </source>
</evidence>
<evidence type="ECO:0000256" key="9">
    <source>
        <dbReference type="HAMAP-Rule" id="MF_01554"/>
    </source>
</evidence>
<organism evidence="16 17">
    <name type="scientific">Candidatus Aquicultor primus</name>
    <dbReference type="NCBI Taxonomy" id="1797195"/>
    <lineage>
        <taxon>Bacteria</taxon>
        <taxon>Bacillati</taxon>
        <taxon>Actinomycetota</taxon>
        <taxon>Candidatus Aquicultoria</taxon>
        <taxon>Candidatus Aquicultorales</taxon>
        <taxon>Candidatus Aquicultoraceae</taxon>
        <taxon>Candidatus Aquicultor</taxon>
    </lineage>
</organism>
<dbReference type="SUPFAM" id="SSF53738">
    <property type="entry name" value="Phosphoglucomutase, first 3 domains"/>
    <property type="match status" value="3"/>
</dbReference>
<keyword evidence="4 9" id="KW-0460">Magnesium</keyword>
<dbReference type="PANTHER" id="PTHR42946:SF1">
    <property type="entry name" value="PHOSPHOGLUCOMUTASE (ALPHA-D-GLUCOSE-1,6-BISPHOSPHATE-DEPENDENT)"/>
    <property type="match status" value="1"/>
</dbReference>
<sequence>MTRIFGTDGVRGIANADLTVNMAFKLGQAGASVLSKGRGGIFVIGKDTRVSGDMLEAALAAGICSVGSNVIKAGVLPTPAIAYLTKALRVDGGIVISASHNPAEYNGIKFFGADGFKLADSVEDEIENAMGKQKDLPTGSSIGTIKSHSGADDLYIDHAVASITGGLDGLRVAIDCGNGAAYKVSPAVFKQLGADVLAVNTNPNGTNINLGCGSTYIEYLQEIIGSHNVDVGFAHDGDADRVIAIDENGDVVDGDFMLAICAAHMKEQGKLPENALVTTVMANLGFDLAMKDHGIELVKTKVGDRYVLEEMLKRDIRIGGEQSGHIIFLDHATTGDGVITALQIASVIKQSGKPLSELRKIMAKLPQVLINVTVKQTNGWQEVSSIRERIKKAEDELGNRGRILVRPSGTEPLIRVMVESDSGENASFIASSVADIIRKELG</sequence>
<protein>
    <recommendedName>
        <fullName evidence="8 9">Phosphoglucosamine mutase</fullName>
        <ecNumber evidence="7 9">5.4.2.10</ecNumber>
    </recommendedName>
</protein>
<evidence type="ECO:0000256" key="4">
    <source>
        <dbReference type="ARBA" id="ARBA00022842"/>
    </source>
</evidence>
<feature type="active site" description="Phosphoserine intermediate" evidence="9">
    <location>
        <position position="99"/>
    </location>
</feature>
<dbReference type="PRINTS" id="PR00509">
    <property type="entry name" value="PGMPMM"/>
</dbReference>
<evidence type="ECO:0000313" key="16">
    <source>
        <dbReference type="EMBL" id="OFW36000.1"/>
    </source>
</evidence>
<accession>A0A1F2USW3</accession>
<dbReference type="InterPro" id="IPR005841">
    <property type="entry name" value="Alpha-D-phosphohexomutase_SF"/>
</dbReference>
<dbReference type="GO" id="GO:0000287">
    <property type="term" value="F:magnesium ion binding"/>
    <property type="evidence" value="ECO:0007669"/>
    <property type="project" value="UniProtKB-UniRule"/>
</dbReference>
<reference evidence="16 17" key="1">
    <citation type="journal article" date="2016" name="Nat. Commun.">
        <title>Thousands of microbial genomes shed light on interconnected biogeochemical processes in an aquifer system.</title>
        <authorList>
            <person name="Anantharaman K."/>
            <person name="Brown C.T."/>
            <person name="Hug L.A."/>
            <person name="Sharon I."/>
            <person name="Castelle C.J."/>
            <person name="Probst A.J."/>
            <person name="Thomas B.C."/>
            <person name="Singh A."/>
            <person name="Wilkins M.J."/>
            <person name="Karaoz U."/>
            <person name="Brodie E.L."/>
            <person name="Williams K.H."/>
            <person name="Hubbard S.S."/>
            <person name="Banfield J.F."/>
        </authorList>
    </citation>
    <scope>NUCLEOTIDE SEQUENCE [LARGE SCALE GENOMIC DNA]</scope>
</reference>
<keyword evidence="5 9" id="KW-0413">Isomerase</keyword>
<dbReference type="FunFam" id="3.40.120.10:FF:000001">
    <property type="entry name" value="Phosphoglucosamine mutase"/>
    <property type="match status" value="1"/>
</dbReference>
<dbReference type="HAMAP" id="MF_01554_B">
    <property type="entry name" value="GlmM_B"/>
    <property type="match status" value="1"/>
</dbReference>
<comment type="PTM">
    <text evidence="9">Activated by phosphorylation.</text>
</comment>
<dbReference type="EC" id="5.4.2.10" evidence="7 9"/>
<feature type="modified residue" description="Phosphoserine" evidence="9">
    <location>
        <position position="99"/>
    </location>
</feature>
<comment type="cofactor">
    <cofactor evidence="9">
        <name>Mg(2+)</name>
        <dbReference type="ChEBI" id="CHEBI:18420"/>
    </cofactor>
    <text evidence="9">Binds 1 Mg(2+) ion per subunit.</text>
</comment>
<dbReference type="SUPFAM" id="SSF55957">
    <property type="entry name" value="Phosphoglucomutase, C-terminal domain"/>
    <property type="match status" value="1"/>
</dbReference>
<evidence type="ECO:0000259" key="15">
    <source>
        <dbReference type="Pfam" id="PF02880"/>
    </source>
</evidence>
<dbReference type="InterPro" id="IPR006352">
    <property type="entry name" value="GlmM_bact"/>
</dbReference>
<dbReference type="InterPro" id="IPR016055">
    <property type="entry name" value="A-D-PHexomutase_a/b/a-I/II/III"/>
</dbReference>
<dbReference type="Pfam" id="PF02880">
    <property type="entry name" value="PGM_PMM_III"/>
    <property type="match status" value="1"/>
</dbReference>
<dbReference type="InterPro" id="IPR016066">
    <property type="entry name" value="A-D-PHexomutase_CS"/>
</dbReference>
<evidence type="ECO:0000256" key="7">
    <source>
        <dbReference type="ARBA" id="ARBA00066330"/>
    </source>
</evidence>
<feature type="binding site" evidence="9">
    <location>
        <position position="238"/>
    </location>
    <ligand>
        <name>Mg(2+)</name>
        <dbReference type="ChEBI" id="CHEBI:18420"/>
    </ligand>
</feature>
<dbReference type="EMBL" id="MELI01000003">
    <property type="protein sequence ID" value="OFW36000.1"/>
    <property type="molecule type" value="Genomic_DNA"/>
</dbReference>
<feature type="domain" description="Alpha-D-phosphohexomutase C-terminal" evidence="12">
    <location>
        <begin position="369"/>
        <end position="435"/>
    </location>
</feature>
<dbReference type="GO" id="GO:0006048">
    <property type="term" value="P:UDP-N-acetylglucosamine biosynthetic process"/>
    <property type="evidence" value="ECO:0007669"/>
    <property type="project" value="TreeGrafter"/>
</dbReference>
<evidence type="ECO:0000313" key="17">
    <source>
        <dbReference type="Proteomes" id="UP000178086"/>
    </source>
</evidence>
<comment type="catalytic activity">
    <reaction evidence="6 9 11">
        <text>alpha-D-glucosamine 1-phosphate = D-glucosamine 6-phosphate</text>
        <dbReference type="Rhea" id="RHEA:23424"/>
        <dbReference type="ChEBI" id="CHEBI:58516"/>
        <dbReference type="ChEBI" id="CHEBI:58725"/>
        <dbReference type="EC" id="5.4.2.10"/>
    </reaction>
</comment>
<dbReference type="GO" id="GO:0004615">
    <property type="term" value="F:phosphomannomutase activity"/>
    <property type="evidence" value="ECO:0007669"/>
    <property type="project" value="TreeGrafter"/>
</dbReference>
<feature type="binding site" description="via phosphate group" evidence="9">
    <location>
        <position position="99"/>
    </location>
    <ligand>
        <name>Mg(2+)</name>
        <dbReference type="ChEBI" id="CHEBI:18420"/>
    </ligand>
</feature>
<dbReference type="Pfam" id="PF02878">
    <property type="entry name" value="PGM_PMM_I"/>
    <property type="match status" value="1"/>
</dbReference>
<dbReference type="InterPro" id="IPR005844">
    <property type="entry name" value="A-D-PHexomutase_a/b/a-I"/>
</dbReference>
<dbReference type="CDD" id="cd05802">
    <property type="entry name" value="GlmM"/>
    <property type="match status" value="1"/>
</dbReference>
<feature type="binding site" evidence="9">
    <location>
        <position position="236"/>
    </location>
    <ligand>
        <name>Mg(2+)</name>
        <dbReference type="ChEBI" id="CHEBI:18420"/>
    </ligand>
</feature>
<evidence type="ECO:0000256" key="11">
    <source>
        <dbReference type="RuleBase" id="RU004327"/>
    </source>
</evidence>
<dbReference type="GO" id="GO:0008966">
    <property type="term" value="F:phosphoglucosamine mutase activity"/>
    <property type="evidence" value="ECO:0007669"/>
    <property type="project" value="UniProtKB-UniRule"/>
</dbReference>
<dbReference type="InterPro" id="IPR005845">
    <property type="entry name" value="A-D-PHexomutase_a/b/a-II"/>
</dbReference>
<comment type="similarity">
    <text evidence="1 9 10">Belongs to the phosphohexose mutase family.</text>
</comment>
<dbReference type="NCBIfam" id="NF008139">
    <property type="entry name" value="PRK10887.1"/>
    <property type="match status" value="1"/>
</dbReference>
<gene>
    <name evidence="9" type="primary">glmM</name>
    <name evidence="16" type="ORF">A2074_00875</name>
</gene>
<evidence type="ECO:0000256" key="5">
    <source>
        <dbReference type="ARBA" id="ARBA00023235"/>
    </source>
</evidence>
<evidence type="ECO:0000259" key="14">
    <source>
        <dbReference type="Pfam" id="PF02879"/>
    </source>
</evidence>
<dbReference type="InterPro" id="IPR005843">
    <property type="entry name" value="A-D-PHexomutase_C"/>
</dbReference>
<evidence type="ECO:0000259" key="12">
    <source>
        <dbReference type="Pfam" id="PF00408"/>
    </source>
</evidence>
<dbReference type="FunFam" id="3.40.120.10:FF:000002">
    <property type="entry name" value="Phosphoglucosamine mutase"/>
    <property type="match status" value="1"/>
</dbReference>
<name>A0A1F2USW3_9ACTN</name>